<dbReference type="GO" id="GO:0071111">
    <property type="term" value="F:cyclic-guanylate-specific phosphodiesterase activity"/>
    <property type="evidence" value="ECO:0007669"/>
    <property type="project" value="InterPro"/>
</dbReference>
<dbReference type="EMBL" id="QFYS01000013">
    <property type="protein sequence ID" value="RAK62134.1"/>
    <property type="molecule type" value="Genomic_DNA"/>
</dbReference>
<evidence type="ECO:0000259" key="2">
    <source>
        <dbReference type="PROSITE" id="PS50883"/>
    </source>
</evidence>
<name>A0A328B8Q3_9CAUL</name>
<keyword evidence="1" id="KW-0472">Membrane</keyword>
<dbReference type="RefSeq" id="WP_111278466.1">
    <property type="nucleotide sequence ID" value="NZ_QFYS01000013.1"/>
</dbReference>
<keyword evidence="1" id="KW-0812">Transmembrane</keyword>
<dbReference type="CDD" id="cd01948">
    <property type="entry name" value="EAL"/>
    <property type="match status" value="1"/>
</dbReference>
<evidence type="ECO:0000313" key="3">
    <source>
        <dbReference type="EMBL" id="RAK62134.1"/>
    </source>
</evidence>
<sequence>MRRLTLALLCATYLCLSLIAALSLWRNGFGGGVAVSAFLGGLGLCLASHGMIMRMLEMRELRGEVEAVRDAHRILLDQVERIDGRVVQVAKIVEADVSRSAELTDEVHLLEKLVHKLTRRFDEQPQVAPYLAARGGHDVRGHEGRRPQSLMEVVREALTQGRVDLYLQPVMALPQRKTVFYESYSRLRDATGQVIMPAEYLAVAEPNGLVTAIDNLLLFRCVQIVRRLARQDRRVGIFCNISMASLSDDEFFPQFLDLLRANRDLAPALIFEVGQAAFEARNGVAARNMARLADLGFRFSLDKVTNLDLDLQDLSRADVKFVKIGAQTLLDELTEVEDRLVLRSMPDLAAEDFALLMRRYGVDLIAEKVENERQVVDILDLDIQFGQGHLFGEPRAIKEAVLAETGAPPASTVVQMPQRRAAFG</sequence>
<dbReference type="InterPro" id="IPR035919">
    <property type="entry name" value="EAL_sf"/>
</dbReference>
<reference evidence="3 4" key="1">
    <citation type="submission" date="2018-05" db="EMBL/GenBank/DDBJ databases">
        <authorList>
            <person name="Lanie J.A."/>
            <person name="Ng W.-L."/>
            <person name="Kazmierczak K.M."/>
            <person name="Andrzejewski T.M."/>
            <person name="Davidsen T.M."/>
            <person name="Wayne K.J."/>
            <person name="Tettelin H."/>
            <person name="Glass J.I."/>
            <person name="Rusch D."/>
            <person name="Podicherti R."/>
            <person name="Tsui H.-C.T."/>
            <person name="Winkler M.E."/>
        </authorList>
    </citation>
    <scope>NUCLEOTIDE SEQUENCE [LARGE SCALE GENOMIC DNA]</scope>
    <source>
        <strain evidence="3 4">BUT-10</strain>
    </source>
</reference>
<organism evidence="3 4">
    <name type="scientific">Phenylobacterium kunshanense</name>
    <dbReference type="NCBI Taxonomy" id="1445034"/>
    <lineage>
        <taxon>Bacteria</taxon>
        <taxon>Pseudomonadati</taxon>
        <taxon>Pseudomonadota</taxon>
        <taxon>Alphaproteobacteria</taxon>
        <taxon>Caulobacterales</taxon>
        <taxon>Caulobacteraceae</taxon>
        <taxon>Phenylobacterium</taxon>
    </lineage>
</organism>
<gene>
    <name evidence="3" type="ORF">DJ019_19855</name>
</gene>
<dbReference type="Pfam" id="PF00563">
    <property type="entry name" value="EAL"/>
    <property type="match status" value="1"/>
</dbReference>
<feature type="domain" description="EAL" evidence="2">
    <location>
        <begin position="147"/>
        <end position="408"/>
    </location>
</feature>
<dbReference type="PROSITE" id="PS50883">
    <property type="entry name" value="EAL"/>
    <property type="match status" value="1"/>
</dbReference>
<evidence type="ECO:0000256" key="1">
    <source>
        <dbReference type="SAM" id="Phobius"/>
    </source>
</evidence>
<keyword evidence="4" id="KW-1185">Reference proteome</keyword>
<dbReference type="Proteomes" id="UP000249524">
    <property type="component" value="Unassembled WGS sequence"/>
</dbReference>
<keyword evidence="1" id="KW-1133">Transmembrane helix</keyword>
<dbReference type="InterPro" id="IPR001633">
    <property type="entry name" value="EAL_dom"/>
</dbReference>
<comment type="caution">
    <text evidence="3">The sequence shown here is derived from an EMBL/GenBank/DDBJ whole genome shotgun (WGS) entry which is preliminary data.</text>
</comment>
<dbReference type="AlphaFoldDB" id="A0A328B8Q3"/>
<dbReference type="Gene3D" id="3.20.20.450">
    <property type="entry name" value="EAL domain"/>
    <property type="match status" value="1"/>
</dbReference>
<proteinExistence type="predicted"/>
<accession>A0A328B8Q3</accession>
<dbReference type="PANTHER" id="PTHR33121">
    <property type="entry name" value="CYCLIC DI-GMP PHOSPHODIESTERASE PDEF"/>
    <property type="match status" value="1"/>
</dbReference>
<dbReference type="InterPro" id="IPR050706">
    <property type="entry name" value="Cyclic-di-GMP_PDE-like"/>
</dbReference>
<dbReference type="OrthoDB" id="7178689at2"/>
<dbReference type="PANTHER" id="PTHR33121:SF79">
    <property type="entry name" value="CYCLIC DI-GMP PHOSPHODIESTERASE PDED-RELATED"/>
    <property type="match status" value="1"/>
</dbReference>
<protein>
    <submittedName>
        <fullName evidence="3">Diguanylate phosphodiesterase</fullName>
    </submittedName>
</protein>
<evidence type="ECO:0000313" key="4">
    <source>
        <dbReference type="Proteomes" id="UP000249524"/>
    </source>
</evidence>
<dbReference type="SUPFAM" id="SSF141868">
    <property type="entry name" value="EAL domain-like"/>
    <property type="match status" value="1"/>
</dbReference>
<dbReference type="SMART" id="SM00052">
    <property type="entry name" value="EAL"/>
    <property type="match status" value="1"/>
</dbReference>
<feature type="transmembrane region" description="Helical" evidence="1">
    <location>
        <begin position="31"/>
        <end position="52"/>
    </location>
</feature>